<dbReference type="InParanoid" id="A0A0C2WFL6"/>
<evidence type="ECO:0000313" key="2">
    <source>
        <dbReference type="Proteomes" id="UP000054549"/>
    </source>
</evidence>
<gene>
    <name evidence="1" type="ORF">M378DRAFT_168351</name>
</gene>
<sequence>MRWQNQTERIPNEVPGSGCVKDSDRWIINDTYRISSRVSDITMMSMFTGFRSIRVCKAGSCHIHSSK</sequence>
<evidence type="ECO:0000313" key="1">
    <source>
        <dbReference type="EMBL" id="KIL60217.1"/>
    </source>
</evidence>
<proteinExistence type="predicted"/>
<organism evidence="1 2">
    <name type="scientific">Amanita muscaria (strain Koide BX008)</name>
    <dbReference type="NCBI Taxonomy" id="946122"/>
    <lineage>
        <taxon>Eukaryota</taxon>
        <taxon>Fungi</taxon>
        <taxon>Dikarya</taxon>
        <taxon>Basidiomycota</taxon>
        <taxon>Agaricomycotina</taxon>
        <taxon>Agaricomycetes</taxon>
        <taxon>Agaricomycetidae</taxon>
        <taxon>Agaricales</taxon>
        <taxon>Pluteineae</taxon>
        <taxon>Amanitaceae</taxon>
        <taxon>Amanita</taxon>
    </lineage>
</organism>
<protein>
    <submittedName>
        <fullName evidence="1">Uncharacterized protein</fullName>
    </submittedName>
</protein>
<name>A0A0C2WFL6_AMAMK</name>
<dbReference type="EMBL" id="KN818302">
    <property type="protein sequence ID" value="KIL60217.1"/>
    <property type="molecule type" value="Genomic_DNA"/>
</dbReference>
<dbReference type="HOGENOM" id="CLU_2811855_0_0_1"/>
<dbReference type="AlphaFoldDB" id="A0A0C2WFL6"/>
<keyword evidence="2" id="KW-1185">Reference proteome</keyword>
<accession>A0A0C2WFL6</accession>
<reference evidence="1 2" key="1">
    <citation type="submission" date="2014-04" db="EMBL/GenBank/DDBJ databases">
        <title>Evolutionary Origins and Diversification of the Mycorrhizal Mutualists.</title>
        <authorList>
            <consortium name="DOE Joint Genome Institute"/>
            <consortium name="Mycorrhizal Genomics Consortium"/>
            <person name="Kohler A."/>
            <person name="Kuo A."/>
            <person name="Nagy L.G."/>
            <person name="Floudas D."/>
            <person name="Copeland A."/>
            <person name="Barry K.W."/>
            <person name="Cichocki N."/>
            <person name="Veneault-Fourrey C."/>
            <person name="LaButti K."/>
            <person name="Lindquist E.A."/>
            <person name="Lipzen A."/>
            <person name="Lundell T."/>
            <person name="Morin E."/>
            <person name="Murat C."/>
            <person name="Riley R."/>
            <person name="Ohm R."/>
            <person name="Sun H."/>
            <person name="Tunlid A."/>
            <person name="Henrissat B."/>
            <person name="Grigoriev I.V."/>
            <person name="Hibbett D.S."/>
            <person name="Martin F."/>
        </authorList>
    </citation>
    <scope>NUCLEOTIDE SEQUENCE [LARGE SCALE GENOMIC DNA]</scope>
    <source>
        <strain evidence="1 2">Koide BX008</strain>
    </source>
</reference>
<dbReference type="Proteomes" id="UP000054549">
    <property type="component" value="Unassembled WGS sequence"/>
</dbReference>